<reference evidence="3 4" key="1">
    <citation type="submission" date="2016-10" db="EMBL/GenBank/DDBJ databases">
        <authorList>
            <person name="de Groot N.N."/>
        </authorList>
    </citation>
    <scope>NUCLEOTIDE SEQUENCE [LARGE SCALE GENOMIC DNA]</scope>
    <source>
        <strain evidence="3 4">CGMCC 1.11030</strain>
    </source>
</reference>
<keyword evidence="1" id="KW-0813">Transport</keyword>
<evidence type="ECO:0000256" key="1">
    <source>
        <dbReference type="ARBA" id="ARBA00022970"/>
    </source>
</evidence>
<dbReference type="CDD" id="cd06339">
    <property type="entry name" value="PBP1_YraM_LppC_lipoprotein-like"/>
    <property type="match status" value="1"/>
</dbReference>
<dbReference type="EMBL" id="FOQH01000004">
    <property type="protein sequence ID" value="SFI10623.1"/>
    <property type="molecule type" value="Genomic_DNA"/>
</dbReference>
<proteinExistence type="predicted"/>
<protein>
    <submittedName>
        <fullName evidence="3">Amino acid/amide ABC transporter substrate-binding protein, HAAT family</fullName>
    </submittedName>
</protein>
<dbReference type="STRING" id="1114924.SAMN05216258_104288"/>
<evidence type="ECO:0000313" key="4">
    <source>
        <dbReference type="Proteomes" id="UP000199377"/>
    </source>
</evidence>
<evidence type="ECO:0000256" key="2">
    <source>
        <dbReference type="SAM" id="MobiDB-lite"/>
    </source>
</evidence>
<sequence>MGEALREHNAGRAPDAGRGRVGITLTRALAVAALAALAACSSNDRGERASAPGPSRTQTASPAGPQPGEGGRVSLSGPARVALLAPLTAPDAGAAAAARDIEDAARLAIAEGAGDVVALDVRDTAGDAATAASAAQAAAAAGDALIVGPLYGANADAVGRAVESAGLNVIAFSNTPSAGGGNVWVAGLLASSETDRILSHAAQQGWRGVGLYYPETPLGRVARAAAEQSASRHGVALSPVMAYPRSFEGIQDSSQAFDASFEGSGAATVLLPDEGQGLQAAASFMRYHGIGMRTPILGMGGMADPELQRDSSLSNALYAGPDPVAMSDFAARFQAAYGRAPGRFAWLGYDAVAAAAQMMRAGRASGDDRPFGLEEITDPGGFRGVAGPWRLTRDGLNMRALAVLTPSPSGPQVVSPATIPGAPGS</sequence>
<dbReference type="GO" id="GO:0006865">
    <property type="term" value="P:amino acid transport"/>
    <property type="evidence" value="ECO:0007669"/>
    <property type="project" value="UniProtKB-KW"/>
</dbReference>
<evidence type="ECO:0000313" key="3">
    <source>
        <dbReference type="EMBL" id="SFI10623.1"/>
    </source>
</evidence>
<organism evidence="3 4">
    <name type="scientific">Albimonas pacifica</name>
    <dbReference type="NCBI Taxonomy" id="1114924"/>
    <lineage>
        <taxon>Bacteria</taxon>
        <taxon>Pseudomonadati</taxon>
        <taxon>Pseudomonadota</taxon>
        <taxon>Alphaproteobacteria</taxon>
        <taxon>Rhodobacterales</taxon>
        <taxon>Paracoccaceae</taxon>
        <taxon>Albimonas</taxon>
    </lineage>
</organism>
<feature type="region of interest" description="Disordered" evidence="2">
    <location>
        <begin position="43"/>
        <end position="75"/>
    </location>
</feature>
<dbReference type="AlphaFoldDB" id="A0A1I3FHC4"/>
<dbReference type="Gene3D" id="3.40.50.2300">
    <property type="match status" value="2"/>
</dbReference>
<dbReference type="OrthoDB" id="7210494at2"/>
<keyword evidence="1" id="KW-0029">Amino-acid transport</keyword>
<dbReference type="RefSeq" id="WP_092859578.1">
    <property type="nucleotide sequence ID" value="NZ_FOQH01000004.1"/>
</dbReference>
<gene>
    <name evidence="3" type="ORF">SAMN05216258_104288</name>
</gene>
<keyword evidence="4" id="KW-1185">Reference proteome</keyword>
<dbReference type="PANTHER" id="PTHR30483">
    <property type="entry name" value="LEUCINE-SPECIFIC-BINDING PROTEIN"/>
    <property type="match status" value="1"/>
</dbReference>
<dbReference type="Proteomes" id="UP000199377">
    <property type="component" value="Unassembled WGS sequence"/>
</dbReference>
<name>A0A1I3FHC4_9RHOB</name>
<accession>A0A1I3FHC4</accession>
<dbReference type="InterPro" id="IPR051010">
    <property type="entry name" value="BCAA_transport"/>
</dbReference>
<dbReference type="InterPro" id="IPR028082">
    <property type="entry name" value="Peripla_BP_I"/>
</dbReference>
<dbReference type="SUPFAM" id="SSF53822">
    <property type="entry name" value="Periplasmic binding protein-like I"/>
    <property type="match status" value="1"/>
</dbReference>
<dbReference type="PANTHER" id="PTHR30483:SF6">
    <property type="entry name" value="PERIPLASMIC BINDING PROTEIN OF ABC TRANSPORTER FOR NATURAL AMINO ACIDS"/>
    <property type="match status" value="1"/>
</dbReference>